<evidence type="ECO:0000313" key="4">
    <source>
        <dbReference type="EMBL" id="BBK23301.1"/>
    </source>
</evidence>
<protein>
    <submittedName>
        <fullName evidence="4">Multidrug ABC transporter ATP-binding protein</fullName>
    </submittedName>
</protein>
<dbReference type="InterPro" id="IPR003593">
    <property type="entry name" value="AAA+_ATPase"/>
</dbReference>
<keyword evidence="5" id="KW-1185">Reference proteome</keyword>
<dbReference type="SUPFAM" id="SSF52540">
    <property type="entry name" value="P-loop containing nucleoside triphosphate hydrolases"/>
    <property type="match status" value="1"/>
</dbReference>
<feature type="domain" description="ABC transporter" evidence="3">
    <location>
        <begin position="2"/>
        <end position="223"/>
    </location>
</feature>
<dbReference type="PROSITE" id="PS50893">
    <property type="entry name" value="ABC_TRANSPORTER_2"/>
    <property type="match status" value="1"/>
</dbReference>
<dbReference type="Proteomes" id="UP000464754">
    <property type="component" value="Chromosome"/>
</dbReference>
<dbReference type="InterPro" id="IPR017871">
    <property type="entry name" value="ABC_transporter-like_CS"/>
</dbReference>
<name>A0A6N4TL46_9FIRM</name>
<evidence type="ECO:0000313" key="5">
    <source>
        <dbReference type="Proteomes" id="UP000464754"/>
    </source>
</evidence>
<proteinExistence type="predicted"/>
<keyword evidence="1" id="KW-0547">Nucleotide-binding</keyword>
<evidence type="ECO:0000256" key="2">
    <source>
        <dbReference type="ARBA" id="ARBA00022840"/>
    </source>
</evidence>
<keyword evidence="2 4" id="KW-0067">ATP-binding</keyword>
<dbReference type="SMART" id="SM00382">
    <property type="entry name" value="AAA"/>
    <property type="match status" value="1"/>
</dbReference>
<dbReference type="GO" id="GO:0005524">
    <property type="term" value="F:ATP binding"/>
    <property type="evidence" value="ECO:0007669"/>
    <property type="project" value="UniProtKB-KW"/>
</dbReference>
<accession>A0A6N4TL46</accession>
<dbReference type="Gene3D" id="3.40.50.300">
    <property type="entry name" value="P-loop containing nucleotide triphosphate hydrolases"/>
    <property type="match status" value="1"/>
</dbReference>
<dbReference type="KEGG" id="aarg:Aargi30884_22040"/>
<dbReference type="InterPro" id="IPR027417">
    <property type="entry name" value="P-loop_NTPase"/>
</dbReference>
<dbReference type="RefSeq" id="WP_118277164.1">
    <property type="nucleotide sequence ID" value="NZ_AP019695.1"/>
</dbReference>
<dbReference type="PANTHER" id="PTHR43158">
    <property type="entry name" value="SKFA PEPTIDE EXPORT ATP-BINDING PROTEIN SKFE"/>
    <property type="match status" value="1"/>
</dbReference>
<dbReference type="PANTHER" id="PTHR43158:SF1">
    <property type="entry name" value="ABC TRANSPORTER, ATP-BINDING PROTEIN"/>
    <property type="match status" value="1"/>
</dbReference>
<dbReference type="Pfam" id="PF00005">
    <property type="entry name" value="ABC_tran"/>
    <property type="match status" value="1"/>
</dbReference>
<dbReference type="CDD" id="cd03230">
    <property type="entry name" value="ABC_DR_subfamily_A"/>
    <property type="match status" value="1"/>
</dbReference>
<evidence type="ECO:0000256" key="1">
    <source>
        <dbReference type="ARBA" id="ARBA00022741"/>
    </source>
</evidence>
<dbReference type="InterPro" id="IPR003439">
    <property type="entry name" value="ABC_transporter-like_ATP-bd"/>
</dbReference>
<evidence type="ECO:0000259" key="3">
    <source>
        <dbReference type="PROSITE" id="PS50893"/>
    </source>
</evidence>
<dbReference type="AlphaFoldDB" id="A0A6N4TL46"/>
<gene>
    <name evidence="4" type="ORF">Aargi30884_22040</name>
</gene>
<dbReference type="EMBL" id="AP019695">
    <property type="protein sequence ID" value="BBK23301.1"/>
    <property type="molecule type" value="Genomic_DNA"/>
</dbReference>
<reference evidence="5" key="1">
    <citation type="submission" date="2019-05" db="EMBL/GenBank/DDBJ databases">
        <title>Complete genome sequencing of Absiella argi strain JCM 30884.</title>
        <authorList>
            <person name="Sakamoto M."/>
            <person name="Murakami T."/>
            <person name="Mori H."/>
        </authorList>
    </citation>
    <scope>NUCLEOTIDE SEQUENCE [LARGE SCALE GENOMIC DNA]</scope>
    <source>
        <strain evidence="5">JCM 30884</strain>
    </source>
</reference>
<organism evidence="4 5">
    <name type="scientific">Amedibacterium intestinale</name>
    <dbReference type="NCBI Taxonomy" id="2583452"/>
    <lineage>
        <taxon>Bacteria</taxon>
        <taxon>Bacillati</taxon>
        <taxon>Bacillota</taxon>
        <taxon>Erysipelotrichia</taxon>
        <taxon>Erysipelotrichales</taxon>
        <taxon>Erysipelotrichaceae</taxon>
        <taxon>Amedibacterium</taxon>
    </lineage>
</organism>
<sequence>MLEVKNVRKLYDNKNGIQKANFALKEGELCALLGRNGSGKTTLLKCILGLCEIDDGEILFQEKPVDLQYEQVAFISADGSSMPYMKIKEYGKFLHQYYKSFDLEKYKQLCESMRLETDTKISSLSKGEKMKVELAAGFAMQAKLILLDEPFTSLDIYAKEDAVKLLLDHIKEDTILLVSTHDIEEVESIADRCIVLNDGNVVEDFYVDTLHDSGRDLKTYLQKYRPE</sequence>
<dbReference type="GO" id="GO:0016887">
    <property type="term" value="F:ATP hydrolysis activity"/>
    <property type="evidence" value="ECO:0007669"/>
    <property type="project" value="InterPro"/>
</dbReference>
<dbReference type="PROSITE" id="PS00211">
    <property type="entry name" value="ABC_TRANSPORTER_1"/>
    <property type="match status" value="1"/>
</dbReference>